<dbReference type="Gene3D" id="4.10.280.10">
    <property type="entry name" value="Helix-loop-helix DNA-binding domain"/>
    <property type="match status" value="1"/>
</dbReference>
<reference evidence="3" key="2">
    <citation type="submission" date="2023-05" db="EMBL/GenBank/DDBJ databases">
        <authorList>
            <consortium name="Lawrence Berkeley National Laboratory"/>
            <person name="Steindorff A."/>
            <person name="Hensen N."/>
            <person name="Bonometti L."/>
            <person name="Westerberg I."/>
            <person name="Brannstrom I.O."/>
            <person name="Guillou S."/>
            <person name="Cros-Aarteil S."/>
            <person name="Calhoun S."/>
            <person name="Haridas S."/>
            <person name="Kuo A."/>
            <person name="Mondo S."/>
            <person name="Pangilinan J."/>
            <person name="Riley R."/>
            <person name="Labutti K."/>
            <person name="Andreopoulos B."/>
            <person name="Lipzen A."/>
            <person name="Chen C."/>
            <person name="Yanf M."/>
            <person name="Daum C."/>
            <person name="Ng V."/>
            <person name="Clum A."/>
            <person name="Ohm R."/>
            <person name="Martin F."/>
            <person name="Silar P."/>
            <person name="Natvig D."/>
            <person name="Lalanne C."/>
            <person name="Gautier V."/>
            <person name="Ament-Velasquez S.L."/>
            <person name="Kruys A."/>
            <person name="Hutchinson M.I."/>
            <person name="Powell A.J."/>
            <person name="Barry K."/>
            <person name="Miller A.N."/>
            <person name="Grigoriev I.V."/>
            <person name="Debuchy R."/>
            <person name="Gladieux P."/>
            <person name="Thoren M.H."/>
            <person name="Johannesson H."/>
        </authorList>
    </citation>
    <scope>NUCLEOTIDE SEQUENCE</scope>
    <source>
        <strain evidence="3">CBS 757.83</strain>
    </source>
</reference>
<evidence type="ECO:0000313" key="4">
    <source>
        <dbReference type="Proteomes" id="UP001305647"/>
    </source>
</evidence>
<feature type="compositionally biased region" description="Low complexity" evidence="1">
    <location>
        <begin position="146"/>
        <end position="160"/>
    </location>
</feature>
<dbReference type="AlphaFoldDB" id="A0AAN6Q4S3"/>
<feature type="compositionally biased region" description="Acidic residues" evidence="1">
    <location>
        <begin position="271"/>
        <end position="282"/>
    </location>
</feature>
<accession>A0AAN6Q4S3</accession>
<feature type="compositionally biased region" description="Basic residues" evidence="1">
    <location>
        <begin position="165"/>
        <end position="175"/>
    </location>
</feature>
<feature type="region of interest" description="Disordered" evidence="1">
    <location>
        <begin position="114"/>
        <end position="225"/>
    </location>
</feature>
<dbReference type="PANTHER" id="PTHR47336:SF2">
    <property type="entry name" value="TRANSCRIPTION FACTOR HMS1-RELATED"/>
    <property type="match status" value="1"/>
</dbReference>
<organism evidence="3 4">
    <name type="scientific">Parathielavia hyrcaniae</name>
    <dbReference type="NCBI Taxonomy" id="113614"/>
    <lineage>
        <taxon>Eukaryota</taxon>
        <taxon>Fungi</taxon>
        <taxon>Dikarya</taxon>
        <taxon>Ascomycota</taxon>
        <taxon>Pezizomycotina</taxon>
        <taxon>Sordariomycetes</taxon>
        <taxon>Sordariomycetidae</taxon>
        <taxon>Sordariales</taxon>
        <taxon>Chaetomiaceae</taxon>
        <taxon>Parathielavia</taxon>
    </lineage>
</organism>
<proteinExistence type="predicted"/>
<feature type="compositionally biased region" description="Polar residues" evidence="1">
    <location>
        <begin position="129"/>
        <end position="142"/>
    </location>
</feature>
<name>A0AAN6Q4S3_9PEZI</name>
<gene>
    <name evidence="3" type="ORF">N658DRAFT_514956</name>
</gene>
<dbReference type="Proteomes" id="UP001305647">
    <property type="component" value="Unassembled WGS sequence"/>
</dbReference>
<dbReference type="InterPro" id="IPR052099">
    <property type="entry name" value="Regulatory_TF_Diverse"/>
</dbReference>
<dbReference type="PANTHER" id="PTHR47336">
    <property type="entry name" value="TRANSCRIPTION FACTOR HMS1-RELATED"/>
    <property type="match status" value="1"/>
</dbReference>
<dbReference type="PROSITE" id="PS50888">
    <property type="entry name" value="BHLH"/>
    <property type="match status" value="1"/>
</dbReference>
<dbReference type="Pfam" id="PF00010">
    <property type="entry name" value="HLH"/>
    <property type="match status" value="1"/>
</dbReference>
<feature type="region of interest" description="Disordered" evidence="1">
    <location>
        <begin position="261"/>
        <end position="282"/>
    </location>
</feature>
<keyword evidence="4" id="KW-1185">Reference proteome</keyword>
<evidence type="ECO:0000256" key="1">
    <source>
        <dbReference type="SAM" id="MobiDB-lite"/>
    </source>
</evidence>
<dbReference type="GO" id="GO:0046983">
    <property type="term" value="F:protein dimerization activity"/>
    <property type="evidence" value="ECO:0007669"/>
    <property type="project" value="InterPro"/>
</dbReference>
<feature type="domain" description="BHLH" evidence="2">
    <location>
        <begin position="220"/>
        <end position="314"/>
    </location>
</feature>
<dbReference type="SMART" id="SM00353">
    <property type="entry name" value="HLH"/>
    <property type="match status" value="1"/>
</dbReference>
<feature type="compositionally biased region" description="Low complexity" evidence="1">
    <location>
        <begin position="185"/>
        <end position="206"/>
    </location>
</feature>
<evidence type="ECO:0000313" key="3">
    <source>
        <dbReference type="EMBL" id="KAK4102831.1"/>
    </source>
</evidence>
<evidence type="ECO:0000259" key="2">
    <source>
        <dbReference type="PROSITE" id="PS50888"/>
    </source>
</evidence>
<reference evidence="3" key="1">
    <citation type="journal article" date="2023" name="Mol. Phylogenet. Evol.">
        <title>Genome-scale phylogeny and comparative genomics of the fungal order Sordariales.</title>
        <authorList>
            <person name="Hensen N."/>
            <person name="Bonometti L."/>
            <person name="Westerberg I."/>
            <person name="Brannstrom I.O."/>
            <person name="Guillou S."/>
            <person name="Cros-Aarteil S."/>
            <person name="Calhoun S."/>
            <person name="Haridas S."/>
            <person name="Kuo A."/>
            <person name="Mondo S."/>
            <person name="Pangilinan J."/>
            <person name="Riley R."/>
            <person name="LaButti K."/>
            <person name="Andreopoulos B."/>
            <person name="Lipzen A."/>
            <person name="Chen C."/>
            <person name="Yan M."/>
            <person name="Daum C."/>
            <person name="Ng V."/>
            <person name="Clum A."/>
            <person name="Steindorff A."/>
            <person name="Ohm R.A."/>
            <person name="Martin F."/>
            <person name="Silar P."/>
            <person name="Natvig D.O."/>
            <person name="Lalanne C."/>
            <person name="Gautier V."/>
            <person name="Ament-Velasquez S.L."/>
            <person name="Kruys A."/>
            <person name="Hutchinson M.I."/>
            <person name="Powell A.J."/>
            <person name="Barry K."/>
            <person name="Miller A.N."/>
            <person name="Grigoriev I.V."/>
            <person name="Debuchy R."/>
            <person name="Gladieux P."/>
            <person name="Hiltunen Thoren M."/>
            <person name="Johannesson H."/>
        </authorList>
    </citation>
    <scope>NUCLEOTIDE SEQUENCE</scope>
    <source>
        <strain evidence="3">CBS 757.83</strain>
    </source>
</reference>
<sequence length="354" mass="37740">MSAPTLDSAFISFNPSTASFDTSELETYSDFSPMSIFDTEDFSADFPSDAAASPLSALSPALSATSLCFPTTDPWAAWDGAGLSPEPDLLFGCQAFAPCSPSGTTMSPAIDPIDLAVSAPTNPSPQPPQVTSAITPAQQHQQHPIPVTATHPTPPTTTDAAAKRYPSRSLKRKSRTGPSEEKQPASKSTALSPSTTTTTTPSPSTSRPKHRPPVPGPKKTPKSAHNMIEKRYRTNLNDKITQLRDAVPSLRQLAQQRAKNAAAAVEGAGQNDDDEDDEEECGADSRLLETMGSCGLRLNKATILSKATEYILQLERWNQRLEAENGALRGRMEGLEVILMGHARRGVVGAGGWD</sequence>
<dbReference type="SUPFAM" id="SSF47459">
    <property type="entry name" value="HLH, helix-loop-helix DNA-binding domain"/>
    <property type="match status" value="1"/>
</dbReference>
<comment type="caution">
    <text evidence="3">The sequence shown here is derived from an EMBL/GenBank/DDBJ whole genome shotgun (WGS) entry which is preliminary data.</text>
</comment>
<dbReference type="EMBL" id="MU863630">
    <property type="protein sequence ID" value="KAK4102831.1"/>
    <property type="molecule type" value="Genomic_DNA"/>
</dbReference>
<protein>
    <recommendedName>
        <fullName evidence="2">BHLH domain-containing protein</fullName>
    </recommendedName>
</protein>
<dbReference type="InterPro" id="IPR011598">
    <property type="entry name" value="bHLH_dom"/>
</dbReference>
<dbReference type="InterPro" id="IPR036638">
    <property type="entry name" value="HLH_DNA-bd_sf"/>
</dbReference>